<gene>
    <name evidence="2" type="ORF">MENT_LOCUS7173</name>
</gene>
<sequence>MKTKHLFHLKIQYHILIFILMDLYLFHHDEYERLYNCSIYNVDQIPLEKRQHKILGIFFIVLSTIYEILYIPCMFSIWKLMAKINCYKIMFVIGVIDMAAILCAGFFTGYLGYFGYVFCSSPKLIYFFGTYGFFCWSDESIMEVILAINRCIELLSSELARKFFGGKKLLLWLGIPILYGLSISLWSKTVIFSGIYFSWFFNPHIGYIEDVNQEYESPLLAFHNPLIIFFLLITYLTFFIIFVIKSKQGGFASSQQSYSEIMIFLQIFLISLFNSAAAFIYVYAIYPH</sequence>
<feature type="transmembrane region" description="Helical" evidence="1">
    <location>
        <begin position="264"/>
        <end position="286"/>
    </location>
</feature>
<dbReference type="AlphaFoldDB" id="A0A6V7U3F8"/>
<dbReference type="SUPFAM" id="SSF81321">
    <property type="entry name" value="Family A G protein-coupled receptor-like"/>
    <property type="match status" value="1"/>
</dbReference>
<dbReference type="InterPro" id="IPR019425">
    <property type="entry name" value="7TM_GPCR_serpentine_rcpt_Srt"/>
</dbReference>
<reference evidence="2 3" key="1">
    <citation type="submission" date="2020-08" db="EMBL/GenBank/DDBJ databases">
        <authorList>
            <person name="Koutsovoulos G."/>
            <person name="Danchin GJ E."/>
        </authorList>
    </citation>
    <scope>NUCLEOTIDE SEQUENCE [LARGE SCALE GENOMIC DNA]</scope>
</reference>
<dbReference type="PANTHER" id="PTHR23021:SF11">
    <property type="entry name" value="SERPENTINE RECEPTOR, CLASS T"/>
    <property type="match status" value="1"/>
</dbReference>
<feature type="transmembrane region" description="Helical" evidence="1">
    <location>
        <begin position="89"/>
        <end position="113"/>
    </location>
</feature>
<evidence type="ECO:0000313" key="2">
    <source>
        <dbReference type="EMBL" id="CAD2142330.1"/>
    </source>
</evidence>
<proteinExistence type="predicted"/>
<feature type="transmembrane region" description="Helical" evidence="1">
    <location>
        <begin position="54"/>
        <end position="77"/>
    </location>
</feature>
<dbReference type="Pfam" id="PF10321">
    <property type="entry name" value="7TM_GPCR_Srt"/>
    <property type="match status" value="1"/>
</dbReference>
<protein>
    <submittedName>
        <fullName evidence="2">Uncharacterized protein</fullName>
    </submittedName>
</protein>
<feature type="transmembrane region" description="Helical" evidence="1">
    <location>
        <begin position="7"/>
        <end position="26"/>
    </location>
</feature>
<dbReference type="OrthoDB" id="5834716at2759"/>
<accession>A0A6V7U3F8</accession>
<feature type="transmembrane region" description="Helical" evidence="1">
    <location>
        <begin position="125"/>
        <end position="148"/>
    </location>
</feature>
<name>A0A6V7U3F8_MELEN</name>
<dbReference type="EMBL" id="CAJEWN010000029">
    <property type="protein sequence ID" value="CAD2142330.1"/>
    <property type="molecule type" value="Genomic_DNA"/>
</dbReference>
<feature type="transmembrane region" description="Helical" evidence="1">
    <location>
        <begin position="221"/>
        <end position="244"/>
    </location>
</feature>
<feature type="transmembrane region" description="Helical" evidence="1">
    <location>
        <begin position="169"/>
        <end position="201"/>
    </location>
</feature>
<organism evidence="2 3">
    <name type="scientific">Meloidogyne enterolobii</name>
    <name type="common">Root-knot nematode worm</name>
    <name type="synonym">Meloidogyne mayaguensis</name>
    <dbReference type="NCBI Taxonomy" id="390850"/>
    <lineage>
        <taxon>Eukaryota</taxon>
        <taxon>Metazoa</taxon>
        <taxon>Ecdysozoa</taxon>
        <taxon>Nematoda</taxon>
        <taxon>Chromadorea</taxon>
        <taxon>Rhabditida</taxon>
        <taxon>Tylenchina</taxon>
        <taxon>Tylenchomorpha</taxon>
        <taxon>Tylenchoidea</taxon>
        <taxon>Meloidogynidae</taxon>
        <taxon>Meloidogyninae</taxon>
        <taxon>Meloidogyne</taxon>
    </lineage>
</organism>
<evidence type="ECO:0000313" key="3">
    <source>
        <dbReference type="Proteomes" id="UP000580250"/>
    </source>
</evidence>
<keyword evidence="1" id="KW-0812">Transmembrane</keyword>
<dbReference type="Proteomes" id="UP000580250">
    <property type="component" value="Unassembled WGS sequence"/>
</dbReference>
<dbReference type="PANTHER" id="PTHR23021">
    <property type="entry name" value="SERPENTINE RECEPTOR, CLASS T"/>
    <property type="match status" value="1"/>
</dbReference>
<keyword evidence="1" id="KW-0472">Membrane</keyword>
<keyword evidence="1" id="KW-1133">Transmembrane helix</keyword>
<comment type="caution">
    <text evidence="2">The sequence shown here is derived from an EMBL/GenBank/DDBJ whole genome shotgun (WGS) entry which is preliminary data.</text>
</comment>
<evidence type="ECO:0000256" key="1">
    <source>
        <dbReference type="SAM" id="Phobius"/>
    </source>
</evidence>